<dbReference type="CDD" id="cd14733">
    <property type="entry name" value="BACK"/>
    <property type="match status" value="1"/>
</dbReference>
<evidence type="ECO:0000256" key="2">
    <source>
        <dbReference type="ARBA" id="ARBA00022737"/>
    </source>
</evidence>
<organism evidence="5 6">
    <name type="scientific">Stephanodiscus triporus</name>
    <dbReference type="NCBI Taxonomy" id="2934178"/>
    <lineage>
        <taxon>Eukaryota</taxon>
        <taxon>Sar</taxon>
        <taxon>Stramenopiles</taxon>
        <taxon>Ochrophyta</taxon>
        <taxon>Bacillariophyta</taxon>
        <taxon>Coscinodiscophyceae</taxon>
        <taxon>Thalassiosirophycidae</taxon>
        <taxon>Stephanodiscales</taxon>
        <taxon>Stephanodiscaceae</taxon>
        <taxon>Stephanodiscus</taxon>
    </lineage>
</organism>
<dbReference type="SUPFAM" id="SSF54695">
    <property type="entry name" value="POZ domain"/>
    <property type="match status" value="1"/>
</dbReference>
<evidence type="ECO:0000313" key="5">
    <source>
        <dbReference type="EMBL" id="KAL3804812.1"/>
    </source>
</evidence>
<gene>
    <name evidence="5" type="ORF">ACHAW5_007263</name>
</gene>
<dbReference type="Pfam" id="PF24681">
    <property type="entry name" value="Kelch_KLHDC2_KLHL20_DRC7"/>
    <property type="match status" value="1"/>
</dbReference>
<dbReference type="PANTHER" id="PTHR46376:SF1">
    <property type="entry name" value="LEUCINE-ZIPPER-LIKE TRANSCRIPTIONAL REGULATOR 1"/>
    <property type="match status" value="1"/>
</dbReference>
<dbReference type="AlphaFoldDB" id="A0ABD3QWX3"/>
<feature type="compositionally biased region" description="Low complexity" evidence="3">
    <location>
        <begin position="60"/>
        <end position="74"/>
    </location>
</feature>
<sequence length="681" mass="74871">MSTNPRNNQNSDAQSPRAVADRSRVGQSALRQSGNRGVASVVSGSSTSMSSNRPGRYDLAANAAPRSAPAGARGTVSRCDDAYNIRPTAQFSQKEGWTQVSTNLLTSGRPPCQRSLHAAAVLRDSLYVFGGYDGLHRVNDLYEFHFPSRSWRQIITLSPLSESAGAVGVGVVTATGTVPSPRDRHTAVAHGNTFYVFGGFDGTSRPQESHPTRFYAQVSDLYGFDVDVLAWREVRPRMATANAANYVAAENLLQPNPVLGVENERGAISQQFHPPPSPRHSHAAVVYKNAMYVFGGYDGSYRSDFHKFDFNQLQWSPVPASGRSPRARYRSTACVLRDTMILFGGHDGTRHLADVHLFDFVSQAWSVLVARGLPPLPRDSHVSVSYKDSMYVFGGSTGSAMNDLFELNFHPSQQESTQSDAPVEDGQGPEDGERPSALIQDQVASSARWRQIPIVSGGMAVHRFCHVGAIHKGFLYIFGGYDGSSRLNDFVKYDLAADNIHADIPPSTILSDLRSFLDDEDCLSFADMTIMVEGVNVRCHKVMLMRCPYFRAMLLSDMAESSQSVVHLATVRHAIFTAVLEYLYTDNVVIPLDSAMELFVAADCFQIPRLQAMCERRLLASMTVENASSIFHAADVHSATSLRDKALGYILSHFEAVSKTESFEEMARSNVELVFEILKNR</sequence>
<dbReference type="Pfam" id="PF01344">
    <property type="entry name" value="Kelch_1"/>
    <property type="match status" value="3"/>
</dbReference>
<dbReference type="SMART" id="SM00612">
    <property type="entry name" value="Kelch"/>
    <property type="match status" value="2"/>
</dbReference>
<evidence type="ECO:0000259" key="4">
    <source>
        <dbReference type="PROSITE" id="PS50097"/>
    </source>
</evidence>
<name>A0ABD3QWX3_9STRA</name>
<keyword evidence="1" id="KW-0880">Kelch repeat</keyword>
<evidence type="ECO:0000256" key="3">
    <source>
        <dbReference type="SAM" id="MobiDB-lite"/>
    </source>
</evidence>
<dbReference type="InterPro" id="IPR015915">
    <property type="entry name" value="Kelch-typ_b-propeller"/>
</dbReference>
<dbReference type="PROSITE" id="PS50097">
    <property type="entry name" value="BTB"/>
    <property type="match status" value="1"/>
</dbReference>
<dbReference type="InterPro" id="IPR000210">
    <property type="entry name" value="BTB/POZ_dom"/>
</dbReference>
<dbReference type="EMBL" id="JALLAZ020000065">
    <property type="protein sequence ID" value="KAL3804812.1"/>
    <property type="molecule type" value="Genomic_DNA"/>
</dbReference>
<dbReference type="SUPFAM" id="SSF117281">
    <property type="entry name" value="Kelch motif"/>
    <property type="match status" value="1"/>
</dbReference>
<dbReference type="InterPro" id="IPR011043">
    <property type="entry name" value="Gal_Oxase/kelch_b-propeller"/>
</dbReference>
<dbReference type="Gene3D" id="3.30.710.10">
    <property type="entry name" value="Potassium Channel Kv1.1, Chain A"/>
    <property type="match status" value="1"/>
</dbReference>
<feature type="domain" description="BTB" evidence="4">
    <location>
        <begin position="526"/>
        <end position="592"/>
    </location>
</feature>
<dbReference type="Gene3D" id="2.120.10.80">
    <property type="entry name" value="Kelch-type beta propeller"/>
    <property type="match status" value="3"/>
</dbReference>
<proteinExistence type="predicted"/>
<feature type="compositionally biased region" description="Low complexity" evidence="3">
    <location>
        <begin position="33"/>
        <end position="51"/>
    </location>
</feature>
<dbReference type="Gene3D" id="1.25.40.420">
    <property type="match status" value="1"/>
</dbReference>
<feature type="region of interest" description="Disordered" evidence="3">
    <location>
        <begin position="1"/>
        <end position="75"/>
    </location>
</feature>
<evidence type="ECO:0000313" key="6">
    <source>
        <dbReference type="Proteomes" id="UP001530315"/>
    </source>
</evidence>
<reference evidence="5 6" key="1">
    <citation type="submission" date="2024-10" db="EMBL/GenBank/DDBJ databases">
        <title>Updated reference genomes for cyclostephanoid diatoms.</title>
        <authorList>
            <person name="Roberts W.R."/>
            <person name="Alverson A.J."/>
        </authorList>
    </citation>
    <scope>NUCLEOTIDE SEQUENCE [LARGE SCALE GENOMIC DNA]</scope>
    <source>
        <strain evidence="5 6">AJA276-08</strain>
    </source>
</reference>
<evidence type="ECO:0000256" key="1">
    <source>
        <dbReference type="ARBA" id="ARBA00022441"/>
    </source>
</evidence>
<dbReference type="PANTHER" id="PTHR46376">
    <property type="entry name" value="LEUCINE-ZIPPER-LIKE TRANSCRIPTIONAL REGULATOR 1"/>
    <property type="match status" value="1"/>
</dbReference>
<dbReference type="InterPro" id="IPR011333">
    <property type="entry name" value="SKP1/BTB/POZ_sf"/>
</dbReference>
<dbReference type="SUPFAM" id="SSF50965">
    <property type="entry name" value="Galactose oxidase, central domain"/>
    <property type="match status" value="1"/>
</dbReference>
<dbReference type="InterPro" id="IPR006652">
    <property type="entry name" value="Kelch_1"/>
</dbReference>
<dbReference type="InterPro" id="IPR011705">
    <property type="entry name" value="BACK"/>
</dbReference>
<protein>
    <recommendedName>
        <fullName evidence="4">BTB domain-containing protein</fullName>
    </recommendedName>
</protein>
<accession>A0ABD3QWX3</accession>
<feature type="compositionally biased region" description="Polar residues" evidence="3">
    <location>
        <begin position="1"/>
        <end position="14"/>
    </location>
</feature>
<feature type="region of interest" description="Disordered" evidence="3">
    <location>
        <begin position="412"/>
        <end position="435"/>
    </location>
</feature>
<dbReference type="InterPro" id="IPR051568">
    <property type="entry name" value="LZTR1/Attractin"/>
</dbReference>
<dbReference type="Pfam" id="PF00651">
    <property type="entry name" value="BTB"/>
    <property type="match status" value="1"/>
</dbReference>
<dbReference type="SMART" id="SM00225">
    <property type="entry name" value="BTB"/>
    <property type="match status" value="1"/>
</dbReference>
<dbReference type="Pfam" id="PF07707">
    <property type="entry name" value="BACK"/>
    <property type="match status" value="1"/>
</dbReference>
<keyword evidence="6" id="KW-1185">Reference proteome</keyword>
<comment type="caution">
    <text evidence="5">The sequence shown here is derived from an EMBL/GenBank/DDBJ whole genome shotgun (WGS) entry which is preliminary data.</text>
</comment>
<dbReference type="Proteomes" id="UP001530315">
    <property type="component" value="Unassembled WGS sequence"/>
</dbReference>
<keyword evidence="2" id="KW-0677">Repeat</keyword>